<proteinExistence type="predicted"/>
<sequence length="127" mass="14315">MRERHPPFFRYPLVVPHPSPVVGPPQQQRLQPQPRRCSIAPSQPEQPTGIARAGRGNTQNQHSNSRSPAATTEIFNGPLNLPEKGNCHNLTISQNTSQILRFAPVFSRSLAFFIRFFSLLRYSPSRS</sequence>
<name>A0A8S5NP86_9CAUD</name>
<reference evidence="2" key="1">
    <citation type="journal article" date="2021" name="Proc. Natl. Acad. Sci. U.S.A.">
        <title>A Catalog of Tens of Thousands of Viruses from Human Metagenomes Reveals Hidden Associations with Chronic Diseases.</title>
        <authorList>
            <person name="Tisza M.J."/>
            <person name="Buck C.B."/>
        </authorList>
    </citation>
    <scope>NUCLEOTIDE SEQUENCE</scope>
    <source>
        <strain evidence="2">CtlnK45</strain>
    </source>
</reference>
<feature type="region of interest" description="Disordered" evidence="1">
    <location>
        <begin position="1"/>
        <end position="80"/>
    </location>
</feature>
<evidence type="ECO:0000313" key="2">
    <source>
        <dbReference type="EMBL" id="DAD96183.1"/>
    </source>
</evidence>
<accession>A0A8S5NP86</accession>
<feature type="compositionally biased region" description="Polar residues" evidence="1">
    <location>
        <begin position="56"/>
        <end position="74"/>
    </location>
</feature>
<dbReference type="EMBL" id="BK015212">
    <property type="protein sequence ID" value="DAD96183.1"/>
    <property type="molecule type" value="Genomic_DNA"/>
</dbReference>
<feature type="compositionally biased region" description="Low complexity" evidence="1">
    <location>
        <begin position="24"/>
        <end position="36"/>
    </location>
</feature>
<protein>
    <submittedName>
        <fullName evidence="2">Uncharacterized protein</fullName>
    </submittedName>
</protein>
<evidence type="ECO:0000256" key="1">
    <source>
        <dbReference type="SAM" id="MobiDB-lite"/>
    </source>
</evidence>
<organism evidence="2">
    <name type="scientific">Myoviridae sp. ctlnK45</name>
    <dbReference type="NCBI Taxonomy" id="2826693"/>
    <lineage>
        <taxon>Viruses</taxon>
        <taxon>Duplodnaviria</taxon>
        <taxon>Heunggongvirae</taxon>
        <taxon>Uroviricota</taxon>
        <taxon>Caudoviricetes</taxon>
    </lineage>
</organism>